<keyword evidence="4 10" id="KW-0575">Peroxidase</keyword>
<comment type="function">
    <text evidence="10">Occurs in almost all aerobically respiring organisms and serves to protect cells from the toxic effects of hydrogen peroxide.</text>
</comment>
<keyword evidence="17" id="KW-1185">Reference proteome</keyword>
<dbReference type="GO" id="GO:0004096">
    <property type="term" value="F:catalase activity"/>
    <property type="evidence" value="ECO:0007669"/>
    <property type="project" value="UniProtKB-UniRule"/>
</dbReference>
<evidence type="ECO:0000256" key="12">
    <source>
        <dbReference type="PIRSR" id="PIRSR038927-2"/>
    </source>
</evidence>
<sequence>MASTTSTLASGLEKVKDAATGSAGPKARDIERSTHDFQNSKEKMTTDYGVKVSNTDNWLSVSTEDKTGPQLLEDSSGREKIHRFDHERIPERVVHARGAGAFGKFTVKESPSDVTNAKVLTDTSKSTETFLRFSTVLGSRGSADTVRDVRGFAIKFYTEEGNWDIVGNDIPVFFIKEAIKFTDLIHAGKPEPHNEIPQAQTAHNNFCDFQFLHEEATHMFMWTNSDRGIPRSYRMLQGFGVNTYTLTNDKGERHFVKFHFTPHLGVHSFVWDEALKLAGSVQAIEAGRFPKWDMHVQLIAEKDEQNFEFDILDATKVWPVEEVPLRYVGELKLNRNPDEYFTQTEQVAFCTSHVPNGIGFSDDPLLQGRNFSYFDTQLSRLGINWQELPVNRPICPVINNNRDGQGRHRISKGTVNYWPNRFEAAQIFYNSLSPPEKKHLTSSLSFELDHCDDPVVYERICELLTHIDLGLAQAVAGEVGAPIPQKEGRPNHGKTSKLLSQTDFPPKKPTIETRMVAIPIADGYDPVAYNGIKAALSAAGAMPFTIAPRRTPIYAAGESKETGKGVKPDHNLEGQRSTMYDAIFIPGGAASVETLRKNGRALHYVREAFGHLKAIGSTGESVQLVQDAAQLPGVSFSSNADVVDSYGVVTASQMQPNSFKETIQLAKGAKDFVDAFCYAISQHKNFDREMEGLSGMVAY</sequence>
<dbReference type="SMART" id="SM01060">
    <property type="entry name" value="Catalase"/>
    <property type="match status" value="1"/>
</dbReference>
<evidence type="ECO:0000256" key="14">
    <source>
        <dbReference type="SAM" id="MobiDB-lite"/>
    </source>
</evidence>
<dbReference type="Gene3D" id="1.20.1370.20">
    <property type="match status" value="1"/>
</dbReference>
<dbReference type="PANTHER" id="PTHR42821:SF1">
    <property type="entry name" value="CATALASE-B"/>
    <property type="match status" value="1"/>
</dbReference>
<feature type="domain" description="Catalase core" evidence="15">
    <location>
        <begin position="45"/>
        <end position="426"/>
    </location>
</feature>
<comment type="caution">
    <text evidence="16">The sequence shown here is derived from an EMBL/GenBank/DDBJ whole genome shotgun (WGS) entry which is preliminary data.</text>
</comment>
<keyword evidence="8 10" id="KW-0408">Iron</keyword>
<dbReference type="InterPro" id="IPR020835">
    <property type="entry name" value="Catalase_sf"/>
</dbReference>
<evidence type="ECO:0000256" key="9">
    <source>
        <dbReference type="ARBA" id="ARBA00023324"/>
    </source>
</evidence>
<feature type="active site" evidence="11">
    <location>
        <position position="95"/>
    </location>
</feature>
<dbReference type="PRINTS" id="PR00067">
    <property type="entry name" value="CATALASE"/>
</dbReference>
<dbReference type="EC" id="1.11.1.6" evidence="3 10"/>
<evidence type="ECO:0000256" key="5">
    <source>
        <dbReference type="ARBA" id="ARBA00022617"/>
    </source>
</evidence>
<evidence type="ECO:0000256" key="1">
    <source>
        <dbReference type="ARBA" id="ARBA00001971"/>
    </source>
</evidence>
<dbReference type="PROSITE" id="PS00438">
    <property type="entry name" value="CATALASE_2"/>
    <property type="match status" value="1"/>
</dbReference>
<reference evidence="16 17" key="1">
    <citation type="submission" date="2017-05" db="EMBL/GenBank/DDBJ databases">
        <title>Draft genome sequence of Elsinoe australis.</title>
        <authorList>
            <person name="Cheng Q."/>
        </authorList>
    </citation>
    <scope>NUCLEOTIDE SEQUENCE [LARGE SCALE GENOMIC DNA]</scope>
    <source>
        <strain evidence="16 17">NL1</strain>
    </source>
</reference>
<dbReference type="AlphaFoldDB" id="A0A2P7ZDU1"/>
<dbReference type="STRING" id="40998.A0A2P7ZDU1"/>
<protein>
    <recommendedName>
        <fullName evidence="3 10">Catalase</fullName>
        <ecNumber evidence="3 10">1.11.1.6</ecNumber>
    </recommendedName>
</protein>
<keyword evidence="7 10" id="KW-0560">Oxidoreductase</keyword>
<feature type="binding site" description="axial binding residue" evidence="12">
    <location>
        <position position="373"/>
    </location>
    <ligand>
        <name>heme</name>
        <dbReference type="ChEBI" id="CHEBI:30413"/>
    </ligand>
    <ligandPart>
        <name>Fe</name>
        <dbReference type="ChEBI" id="CHEBI:18248"/>
    </ligandPart>
</feature>
<name>A0A2P7ZDU1_9PEZI</name>
<dbReference type="GO" id="GO:0042744">
    <property type="term" value="P:hydrogen peroxide catabolic process"/>
    <property type="evidence" value="ECO:0007669"/>
    <property type="project" value="UniProtKB-UniRule"/>
</dbReference>
<dbReference type="PROSITE" id="PS51402">
    <property type="entry name" value="CATALASE_3"/>
    <property type="match status" value="1"/>
</dbReference>
<dbReference type="SUPFAM" id="SSF52317">
    <property type="entry name" value="Class I glutamine amidotransferase-like"/>
    <property type="match status" value="1"/>
</dbReference>
<evidence type="ECO:0000256" key="8">
    <source>
        <dbReference type="ARBA" id="ARBA00023004"/>
    </source>
</evidence>
<comment type="function">
    <text evidence="13">Catalyzes the degradation of hydrogen peroxide (H(2)O(2)) generated by peroxisomal oxidases to water and oxygen, thereby protecting cells from the toxic effects of hydrogen peroxide.</text>
</comment>
<feature type="region of interest" description="Disordered" evidence="14">
    <location>
        <begin position="482"/>
        <end position="506"/>
    </location>
</feature>
<dbReference type="PROSITE" id="PS00437">
    <property type="entry name" value="CATALASE_1"/>
    <property type="match status" value="1"/>
</dbReference>
<dbReference type="Gene3D" id="2.40.180.10">
    <property type="entry name" value="Catalase core domain"/>
    <property type="match status" value="1"/>
</dbReference>
<evidence type="ECO:0000313" key="17">
    <source>
        <dbReference type="Proteomes" id="UP000243723"/>
    </source>
</evidence>
<proteinExistence type="inferred from homology"/>
<evidence type="ECO:0000256" key="11">
    <source>
        <dbReference type="PIRSR" id="PIRSR038927-1"/>
    </source>
</evidence>
<evidence type="ECO:0000256" key="4">
    <source>
        <dbReference type="ARBA" id="ARBA00022559"/>
    </source>
</evidence>
<dbReference type="Proteomes" id="UP000243723">
    <property type="component" value="Unassembled WGS sequence"/>
</dbReference>
<dbReference type="PIRSF" id="PIRSF038927">
    <property type="entry name" value="Catalase_clade2"/>
    <property type="match status" value="1"/>
</dbReference>
<evidence type="ECO:0000256" key="13">
    <source>
        <dbReference type="RuleBase" id="RU004142"/>
    </source>
</evidence>
<feature type="region of interest" description="Disordered" evidence="14">
    <location>
        <begin position="1"/>
        <end position="43"/>
    </location>
</feature>
<dbReference type="Pfam" id="PF00199">
    <property type="entry name" value="Catalase"/>
    <property type="match status" value="1"/>
</dbReference>
<dbReference type="InterPro" id="IPR029062">
    <property type="entry name" value="Class_I_gatase-like"/>
</dbReference>
<dbReference type="Gene3D" id="3.40.50.880">
    <property type="match status" value="1"/>
</dbReference>
<dbReference type="InterPro" id="IPR024708">
    <property type="entry name" value="Catalase_AS"/>
</dbReference>
<organism evidence="16 17">
    <name type="scientific">Elsinoe australis</name>
    <dbReference type="NCBI Taxonomy" id="40998"/>
    <lineage>
        <taxon>Eukaryota</taxon>
        <taxon>Fungi</taxon>
        <taxon>Dikarya</taxon>
        <taxon>Ascomycota</taxon>
        <taxon>Pezizomycotina</taxon>
        <taxon>Dothideomycetes</taxon>
        <taxon>Dothideomycetidae</taxon>
        <taxon>Myriangiales</taxon>
        <taxon>Elsinoaceae</taxon>
        <taxon>Elsinoe</taxon>
    </lineage>
</organism>
<evidence type="ECO:0000256" key="3">
    <source>
        <dbReference type="ARBA" id="ARBA00012314"/>
    </source>
</evidence>
<comment type="similarity">
    <text evidence="2 10">Belongs to the catalase family.</text>
</comment>
<dbReference type="EMBL" id="NHZQ01000236">
    <property type="protein sequence ID" value="PSK46393.1"/>
    <property type="molecule type" value="Genomic_DNA"/>
</dbReference>
<dbReference type="GO" id="GO:0020037">
    <property type="term" value="F:heme binding"/>
    <property type="evidence" value="ECO:0007669"/>
    <property type="project" value="UniProtKB-UniRule"/>
</dbReference>
<feature type="active site" evidence="11">
    <location>
        <position position="168"/>
    </location>
</feature>
<comment type="cofactor">
    <cofactor evidence="1 10 12">
        <name>heme</name>
        <dbReference type="ChEBI" id="CHEBI:30413"/>
    </cofactor>
</comment>
<accession>A0A2P7ZDU1</accession>
<evidence type="ECO:0000256" key="10">
    <source>
        <dbReference type="PIRNR" id="PIRNR038927"/>
    </source>
</evidence>
<feature type="compositionally biased region" description="Basic and acidic residues" evidence="14">
    <location>
        <begin position="26"/>
        <end position="43"/>
    </location>
</feature>
<dbReference type="InterPro" id="IPR002226">
    <property type="entry name" value="Catalase_haem_BS"/>
</dbReference>
<dbReference type="SUPFAM" id="SSF56634">
    <property type="entry name" value="Heme-dependent catalase-like"/>
    <property type="match status" value="1"/>
</dbReference>
<keyword evidence="5 10" id="KW-0349">Heme</keyword>
<evidence type="ECO:0000256" key="6">
    <source>
        <dbReference type="ARBA" id="ARBA00022723"/>
    </source>
</evidence>
<dbReference type="InterPro" id="IPR024712">
    <property type="entry name" value="Catalase_clade2"/>
</dbReference>
<dbReference type="PANTHER" id="PTHR42821">
    <property type="entry name" value="CATALASE"/>
    <property type="match status" value="1"/>
</dbReference>
<evidence type="ECO:0000256" key="2">
    <source>
        <dbReference type="ARBA" id="ARBA00005329"/>
    </source>
</evidence>
<dbReference type="OrthoDB" id="6880011at2759"/>
<dbReference type="Pfam" id="PF18011">
    <property type="entry name" value="Catalase_C"/>
    <property type="match status" value="1"/>
</dbReference>
<evidence type="ECO:0000313" key="16">
    <source>
        <dbReference type="EMBL" id="PSK46393.1"/>
    </source>
</evidence>
<dbReference type="GO" id="GO:0006979">
    <property type="term" value="P:response to oxidative stress"/>
    <property type="evidence" value="ECO:0007669"/>
    <property type="project" value="InterPro"/>
</dbReference>
<dbReference type="CDD" id="cd03132">
    <property type="entry name" value="GATase1_catalase"/>
    <property type="match status" value="1"/>
</dbReference>
<evidence type="ECO:0000256" key="7">
    <source>
        <dbReference type="ARBA" id="ARBA00023002"/>
    </source>
</evidence>
<comment type="catalytic activity">
    <reaction evidence="10">
        <text>2 H2O2 = O2 + 2 H2O</text>
        <dbReference type="Rhea" id="RHEA:20309"/>
        <dbReference type="ChEBI" id="CHEBI:15377"/>
        <dbReference type="ChEBI" id="CHEBI:15379"/>
        <dbReference type="ChEBI" id="CHEBI:16240"/>
        <dbReference type="EC" id="1.11.1.6"/>
    </reaction>
</comment>
<dbReference type="GO" id="GO:0005829">
    <property type="term" value="C:cytosol"/>
    <property type="evidence" value="ECO:0007669"/>
    <property type="project" value="TreeGrafter"/>
</dbReference>
<keyword evidence="9 10" id="KW-0376">Hydrogen peroxide</keyword>
<dbReference type="InterPro" id="IPR018028">
    <property type="entry name" value="Catalase"/>
</dbReference>
<dbReference type="InterPro" id="IPR041399">
    <property type="entry name" value="Catalase_large_C"/>
</dbReference>
<dbReference type="InterPro" id="IPR043156">
    <property type="entry name" value="Catalase_clade2_helical"/>
</dbReference>
<gene>
    <name evidence="16" type="ORF">B9Z65_5361</name>
</gene>
<dbReference type="GO" id="GO:0046872">
    <property type="term" value="F:metal ion binding"/>
    <property type="evidence" value="ECO:0007669"/>
    <property type="project" value="UniProtKB-KW"/>
</dbReference>
<evidence type="ECO:0000259" key="15">
    <source>
        <dbReference type="SMART" id="SM01060"/>
    </source>
</evidence>
<keyword evidence="6 10" id="KW-0479">Metal-binding</keyword>
<dbReference type="InterPro" id="IPR011614">
    <property type="entry name" value="Catalase_core"/>
</dbReference>